<evidence type="ECO:0000313" key="10">
    <source>
        <dbReference type="EMBL" id="OGY89042.1"/>
    </source>
</evidence>
<evidence type="ECO:0000256" key="8">
    <source>
        <dbReference type="ARBA" id="ARBA00049336"/>
    </source>
</evidence>
<dbReference type="PANTHER" id="PTHR43532">
    <property type="entry name" value="GLUCOSE-1-PHOSPHATE THYMIDYLYLTRANSFERASE"/>
    <property type="match status" value="1"/>
</dbReference>
<keyword evidence="6" id="KW-0479">Metal-binding</keyword>
<dbReference type="InterPro" id="IPR005907">
    <property type="entry name" value="G1P_thy_trans_s"/>
</dbReference>
<keyword evidence="5" id="KW-0548">Nucleotidyltransferase</keyword>
<keyword evidence="7" id="KW-0460">Magnesium</keyword>
<proteinExistence type="inferred from homology"/>
<comment type="caution">
    <text evidence="10">The sequence shown here is derived from an EMBL/GenBank/DDBJ whole genome shotgun (WGS) entry which is preliminary data.</text>
</comment>
<dbReference type="AlphaFoldDB" id="A0A1G2BIX2"/>
<name>A0A1G2BIX2_9BACT</name>
<dbReference type="Pfam" id="PF00483">
    <property type="entry name" value="NTP_transferase"/>
    <property type="match status" value="1"/>
</dbReference>
<dbReference type="GO" id="GO:0046872">
    <property type="term" value="F:metal ion binding"/>
    <property type="evidence" value="ECO:0007669"/>
    <property type="project" value="UniProtKB-KW"/>
</dbReference>
<evidence type="ECO:0000256" key="3">
    <source>
        <dbReference type="ARBA" id="ARBA00012461"/>
    </source>
</evidence>
<sequence>MKGVILAGGTATRLKPLTSVVNKHLLPVYNQPVIYYPLEKMKQAGIKDVLITTGTEHTGQFMNLLRSGSKFGLKISYEVQEQPRGLADAVRLAEDFSDGEPILVILGDNVFQHNLKPAVAKFKKQKRGAKIFSVPIKNPGQYGVVEIDKKGRVLSIEEKPKKPKSYLVQTGIYLYDGQVFDLIKKLKPSPRGELEITDLNNLYLAKGELTCEVMKGWWVDVGTSFDELLRANQLVAKEIRK</sequence>
<evidence type="ECO:0000256" key="2">
    <source>
        <dbReference type="ARBA" id="ARBA00010480"/>
    </source>
</evidence>
<evidence type="ECO:0000259" key="9">
    <source>
        <dbReference type="Pfam" id="PF00483"/>
    </source>
</evidence>
<evidence type="ECO:0000256" key="1">
    <source>
        <dbReference type="ARBA" id="ARBA00001946"/>
    </source>
</evidence>
<evidence type="ECO:0000256" key="7">
    <source>
        <dbReference type="ARBA" id="ARBA00022842"/>
    </source>
</evidence>
<feature type="domain" description="Nucleotidyl transferase" evidence="9">
    <location>
        <begin position="2"/>
        <end position="237"/>
    </location>
</feature>
<evidence type="ECO:0000256" key="5">
    <source>
        <dbReference type="ARBA" id="ARBA00022695"/>
    </source>
</evidence>
<dbReference type="InterPro" id="IPR029044">
    <property type="entry name" value="Nucleotide-diphossugar_trans"/>
</dbReference>
<organism evidence="10 11">
    <name type="scientific">Candidatus Komeilibacteria bacterium RIFCSPLOWO2_01_FULL_45_10</name>
    <dbReference type="NCBI Taxonomy" id="1798550"/>
    <lineage>
        <taxon>Bacteria</taxon>
        <taxon>Candidatus Komeiliibacteriota</taxon>
    </lineage>
</organism>
<keyword evidence="10" id="KW-0167">Capsid protein</keyword>
<evidence type="ECO:0000256" key="4">
    <source>
        <dbReference type="ARBA" id="ARBA00022679"/>
    </source>
</evidence>
<gene>
    <name evidence="10" type="ORF">A2927_03250</name>
</gene>
<evidence type="ECO:0000256" key="6">
    <source>
        <dbReference type="ARBA" id="ARBA00022723"/>
    </source>
</evidence>
<keyword evidence="4" id="KW-0808">Transferase</keyword>
<dbReference type="PANTHER" id="PTHR43532:SF1">
    <property type="entry name" value="GLUCOSE-1-PHOSPHATE THYMIDYLYLTRANSFERASE 1"/>
    <property type="match status" value="1"/>
</dbReference>
<comment type="cofactor">
    <cofactor evidence="1">
        <name>Mg(2+)</name>
        <dbReference type="ChEBI" id="CHEBI:18420"/>
    </cofactor>
</comment>
<dbReference type="GO" id="GO:0008879">
    <property type="term" value="F:glucose-1-phosphate thymidylyltransferase activity"/>
    <property type="evidence" value="ECO:0007669"/>
    <property type="project" value="UniProtKB-EC"/>
</dbReference>
<dbReference type="InterPro" id="IPR005835">
    <property type="entry name" value="NTP_transferase_dom"/>
</dbReference>
<comment type="catalytic activity">
    <reaction evidence="8">
        <text>dTTP + alpha-D-glucose 1-phosphate + H(+) = dTDP-alpha-D-glucose + diphosphate</text>
        <dbReference type="Rhea" id="RHEA:15225"/>
        <dbReference type="ChEBI" id="CHEBI:15378"/>
        <dbReference type="ChEBI" id="CHEBI:33019"/>
        <dbReference type="ChEBI" id="CHEBI:37568"/>
        <dbReference type="ChEBI" id="CHEBI:57477"/>
        <dbReference type="ChEBI" id="CHEBI:58601"/>
        <dbReference type="EC" id="2.7.7.24"/>
    </reaction>
</comment>
<reference evidence="10 11" key="1">
    <citation type="journal article" date="2016" name="Nat. Commun.">
        <title>Thousands of microbial genomes shed light on interconnected biogeochemical processes in an aquifer system.</title>
        <authorList>
            <person name="Anantharaman K."/>
            <person name="Brown C.T."/>
            <person name="Hug L.A."/>
            <person name="Sharon I."/>
            <person name="Castelle C.J."/>
            <person name="Probst A.J."/>
            <person name="Thomas B.C."/>
            <person name="Singh A."/>
            <person name="Wilkins M.J."/>
            <person name="Karaoz U."/>
            <person name="Brodie E.L."/>
            <person name="Williams K.H."/>
            <person name="Hubbard S.S."/>
            <person name="Banfield J.F."/>
        </authorList>
    </citation>
    <scope>NUCLEOTIDE SEQUENCE [LARGE SCALE GENOMIC DNA]</scope>
</reference>
<dbReference type="EC" id="2.7.7.24" evidence="3"/>
<dbReference type="Gene3D" id="3.90.550.10">
    <property type="entry name" value="Spore Coat Polysaccharide Biosynthesis Protein SpsA, Chain A"/>
    <property type="match status" value="1"/>
</dbReference>
<dbReference type="Proteomes" id="UP000178849">
    <property type="component" value="Unassembled WGS sequence"/>
</dbReference>
<dbReference type="SUPFAM" id="SSF53448">
    <property type="entry name" value="Nucleotide-diphospho-sugar transferases"/>
    <property type="match status" value="1"/>
</dbReference>
<evidence type="ECO:0000313" key="11">
    <source>
        <dbReference type="Proteomes" id="UP000178849"/>
    </source>
</evidence>
<dbReference type="STRING" id="1798550.A2927_03250"/>
<dbReference type="EMBL" id="MHKL01000029">
    <property type="protein sequence ID" value="OGY89042.1"/>
    <property type="molecule type" value="Genomic_DNA"/>
</dbReference>
<accession>A0A1G2BIX2</accession>
<protein>
    <recommendedName>
        <fullName evidence="3">glucose-1-phosphate thymidylyltransferase</fullName>
        <ecNumber evidence="3">2.7.7.24</ecNumber>
    </recommendedName>
</protein>
<keyword evidence="10" id="KW-0946">Virion</keyword>
<comment type="similarity">
    <text evidence="2">Belongs to the glucose-1-phosphate thymidylyltransferase family.</text>
</comment>